<dbReference type="AlphaFoldDB" id="A0A2G5C0C3"/>
<reference evidence="2 3" key="1">
    <citation type="submission" date="2017-09" db="EMBL/GenBank/DDBJ databases">
        <title>WGS assembly of Aquilegia coerulea Goldsmith.</title>
        <authorList>
            <person name="Hodges S."/>
            <person name="Kramer E."/>
            <person name="Nordborg M."/>
            <person name="Tomkins J."/>
            <person name="Borevitz J."/>
            <person name="Derieg N."/>
            <person name="Yan J."/>
            <person name="Mihaltcheva S."/>
            <person name="Hayes R.D."/>
            <person name="Rokhsar D."/>
        </authorList>
    </citation>
    <scope>NUCLEOTIDE SEQUENCE [LARGE SCALE GENOMIC DNA]</scope>
    <source>
        <strain evidence="3">cv. Goldsmith</strain>
    </source>
</reference>
<dbReference type="Proteomes" id="UP000230069">
    <property type="component" value="Unassembled WGS sequence"/>
</dbReference>
<keyword evidence="1" id="KW-0472">Membrane</keyword>
<evidence type="ECO:0000313" key="2">
    <source>
        <dbReference type="EMBL" id="PIA24714.1"/>
    </source>
</evidence>
<evidence type="ECO:0000256" key="1">
    <source>
        <dbReference type="SAM" id="Phobius"/>
    </source>
</evidence>
<evidence type="ECO:0000313" key="3">
    <source>
        <dbReference type="Proteomes" id="UP000230069"/>
    </source>
</evidence>
<gene>
    <name evidence="2" type="ORF">AQUCO_73100002v1</name>
</gene>
<keyword evidence="3" id="KW-1185">Reference proteome</keyword>
<dbReference type="OrthoDB" id="1854918at2759"/>
<accession>A0A2G5C0C3</accession>
<feature type="transmembrane region" description="Helical" evidence="1">
    <location>
        <begin position="12"/>
        <end position="30"/>
    </location>
</feature>
<dbReference type="InParanoid" id="A0A2G5C0C3"/>
<proteinExistence type="predicted"/>
<organism evidence="2 3">
    <name type="scientific">Aquilegia coerulea</name>
    <name type="common">Rocky mountain columbine</name>
    <dbReference type="NCBI Taxonomy" id="218851"/>
    <lineage>
        <taxon>Eukaryota</taxon>
        <taxon>Viridiplantae</taxon>
        <taxon>Streptophyta</taxon>
        <taxon>Embryophyta</taxon>
        <taxon>Tracheophyta</taxon>
        <taxon>Spermatophyta</taxon>
        <taxon>Magnoliopsida</taxon>
        <taxon>Ranunculales</taxon>
        <taxon>Ranunculaceae</taxon>
        <taxon>Thalictroideae</taxon>
        <taxon>Aquilegia</taxon>
    </lineage>
</organism>
<name>A0A2G5C0C3_AQUCA</name>
<dbReference type="EMBL" id="KZ305427">
    <property type="protein sequence ID" value="PIA24714.1"/>
    <property type="molecule type" value="Genomic_DNA"/>
</dbReference>
<keyword evidence="1" id="KW-0812">Transmembrane</keyword>
<sequence length="64" mass="6789">MPGEEAGAKLVRLLWFVGAGVITTTSINLWRDYERKSAAAAVAVAAQGSISEIPTNDLGQMVKK</sequence>
<keyword evidence="1" id="KW-1133">Transmembrane helix</keyword>
<protein>
    <submittedName>
        <fullName evidence="2">Uncharacterized protein</fullName>
    </submittedName>
</protein>